<dbReference type="InterPro" id="IPR010920">
    <property type="entry name" value="LSM_dom_sf"/>
</dbReference>
<feature type="transmembrane region" description="Helical" evidence="7">
    <location>
        <begin position="94"/>
        <end position="111"/>
    </location>
</feature>
<dbReference type="EMBL" id="CP063356">
    <property type="protein sequence ID" value="QOY33849.1"/>
    <property type="molecule type" value="Genomic_DNA"/>
</dbReference>
<dbReference type="KEGG" id="aia:AWH56_013925"/>
<feature type="transmembrane region" description="Helical" evidence="7">
    <location>
        <begin position="160"/>
        <end position="178"/>
    </location>
</feature>
<dbReference type="Pfam" id="PF21082">
    <property type="entry name" value="MS_channel_3rd"/>
    <property type="match status" value="1"/>
</dbReference>
<dbReference type="SUPFAM" id="SSF50182">
    <property type="entry name" value="Sm-like ribonucleoproteins"/>
    <property type="match status" value="1"/>
</dbReference>
<dbReference type="OrthoDB" id="9809206at2"/>
<dbReference type="EMBL" id="LQXD01000211">
    <property type="protein sequence ID" value="OIJ03547.1"/>
    <property type="molecule type" value="Genomic_DNA"/>
</dbReference>
<dbReference type="GO" id="GO:0005886">
    <property type="term" value="C:plasma membrane"/>
    <property type="evidence" value="ECO:0007669"/>
    <property type="project" value="UniProtKB-SubCell"/>
</dbReference>
<evidence type="ECO:0000256" key="1">
    <source>
        <dbReference type="ARBA" id="ARBA00004651"/>
    </source>
</evidence>
<dbReference type="SUPFAM" id="SSF82861">
    <property type="entry name" value="Mechanosensitive channel protein MscS (YggB), transmembrane region"/>
    <property type="match status" value="1"/>
</dbReference>
<feature type="domain" description="Mechanosensitive ion channel transmembrane helices 2/3" evidence="10">
    <location>
        <begin position="138"/>
        <end position="179"/>
    </location>
</feature>
<dbReference type="Gene3D" id="2.30.30.60">
    <property type="match status" value="1"/>
</dbReference>
<dbReference type="InterPro" id="IPR011066">
    <property type="entry name" value="MscS_channel_C_sf"/>
</dbReference>
<dbReference type="PANTHER" id="PTHR43634">
    <property type="entry name" value="OW CONDUCTANCE MECHANOSENSITIVE CHANNEL"/>
    <property type="match status" value="1"/>
</dbReference>
<keyword evidence="5 7" id="KW-1133">Transmembrane helix</keyword>
<dbReference type="InterPro" id="IPR006685">
    <property type="entry name" value="MscS_channel_2nd"/>
</dbReference>
<evidence type="ECO:0000313" key="13">
    <source>
        <dbReference type="Proteomes" id="UP000180175"/>
    </source>
</evidence>
<evidence type="ECO:0000256" key="2">
    <source>
        <dbReference type="ARBA" id="ARBA00008017"/>
    </source>
</evidence>
<keyword evidence="13" id="KW-1185">Reference proteome</keyword>
<dbReference type="Pfam" id="PF00924">
    <property type="entry name" value="MS_channel_2nd"/>
    <property type="match status" value="1"/>
</dbReference>
<gene>
    <name evidence="12" type="ORF">AWH56_013925</name>
    <name evidence="11" type="ORF">AWH56_24915</name>
</gene>
<dbReference type="Pfam" id="PF21088">
    <property type="entry name" value="MS_channel_1st"/>
    <property type="match status" value="1"/>
</dbReference>
<dbReference type="SUPFAM" id="SSF82689">
    <property type="entry name" value="Mechanosensitive channel protein MscS (YggB), C-terminal domain"/>
    <property type="match status" value="1"/>
</dbReference>
<reference evidence="12 13" key="3">
    <citation type="journal article" date="2019" name="Int. J. Syst. Evol. Microbiol.">
        <title>Anaerobacillus isosaccharinicus sp. nov., an alkaliphilic bacterium which degrades isosaccharinic acid.</title>
        <authorList>
            <person name="Bassil N.M."/>
            <person name="Lloyd J.R."/>
        </authorList>
    </citation>
    <scope>NUCLEOTIDE SEQUENCE [LARGE SCALE GENOMIC DNA]</scope>
    <source>
        <strain evidence="12 13">NB2006</strain>
    </source>
</reference>
<keyword evidence="4 7" id="KW-0812">Transmembrane</keyword>
<evidence type="ECO:0000313" key="11">
    <source>
        <dbReference type="EMBL" id="OIJ03547.1"/>
    </source>
</evidence>
<feature type="domain" description="Mechanosensitive ion channel MscS C-terminal" evidence="9">
    <location>
        <begin position="253"/>
        <end position="340"/>
    </location>
</feature>
<evidence type="ECO:0000256" key="7">
    <source>
        <dbReference type="SAM" id="Phobius"/>
    </source>
</evidence>
<feature type="domain" description="Mechanosensitive ion channel MscS" evidence="8">
    <location>
        <begin position="181"/>
        <end position="247"/>
    </location>
</feature>
<comment type="similarity">
    <text evidence="2">Belongs to the MscS (TC 1.A.23) family.</text>
</comment>
<dbReference type="RefSeq" id="WP_071319612.1">
    <property type="nucleotide sequence ID" value="NZ_CP063356.2"/>
</dbReference>
<dbReference type="InterPro" id="IPR011014">
    <property type="entry name" value="MscS_channel_TM-2"/>
</dbReference>
<reference evidence="11 13" key="1">
    <citation type="submission" date="2016-10" db="EMBL/GenBank/DDBJ databases">
        <title>Draft genome sequences of four alkaliphilic bacteria belonging to the Anaerobacillus genus.</title>
        <authorList>
            <person name="Bassil N.M."/>
            <person name="Lloyd J.R."/>
        </authorList>
    </citation>
    <scope>NUCLEOTIDE SEQUENCE [LARGE SCALE GENOMIC DNA]</scope>
    <source>
        <strain evidence="11 13">NB2006</strain>
    </source>
</reference>
<feature type="transmembrane region" description="Helical" evidence="7">
    <location>
        <begin position="66"/>
        <end position="82"/>
    </location>
</feature>
<proteinExistence type="inferred from homology"/>
<accession>A0A1S2KVB8</accession>
<evidence type="ECO:0000256" key="3">
    <source>
        <dbReference type="ARBA" id="ARBA00022475"/>
    </source>
</evidence>
<evidence type="ECO:0000256" key="6">
    <source>
        <dbReference type="ARBA" id="ARBA00023136"/>
    </source>
</evidence>
<dbReference type="AlphaFoldDB" id="A0A1S2KVB8"/>
<dbReference type="GO" id="GO:0055085">
    <property type="term" value="P:transmembrane transport"/>
    <property type="evidence" value="ECO:0007669"/>
    <property type="project" value="InterPro"/>
</dbReference>
<keyword evidence="6 7" id="KW-0472">Membrane</keyword>
<reference evidence="12" key="4">
    <citation type="submission" date="2020-10" db="EMBL/GenBank/DDBJ databases">
        <authorList>
            <person name="Bassil N.M."/>
            <person name="Lloyd J.R."/>
        </authorList>
    </citation>
    <scope>NUCLEOTIDE SEQUENCE</scope>
    <source>
        <strain evidence="12">NB2006</strain>
    </source>
</reference>
<sequence>MELIEILISLPIWVDIGVSFFIFIFFLLLRKLFTNYVFKLMLRVAKKSPTAVLTNIFLAFEKPLRWFFVFLGLYLAILNLPYEHGFEDRIIQIYRTLIIILITSGLYNFSSASSLFFEKMGSKLHVEVDKILLPILSKTLRFIIVAIAISIIAQEWEYDINGFVAGLGLGGLALAFAAQEIIEDFFGGIVIMTEKPFTKGDWIKTKDVEGTVEEINFRSTRIRAFRQALVTVPNSKLANTAILNWTKMGKRQITFHLGVTLDTPKNKLQSCIKEIDQLLKTHPEIHQETIFVHFDGFNKNSLDIFLYFFTKTTVWGEYLAVKEDVNLKILEIMKNEGVQIAFPSRSIYIESVPKGKIEGEKSEITCVTTIPKKEHDK</sequence>
<evidence type="ECO:0000256" key="5">
    <source>
        <dbReference type="ARBA" id="ARBA00022989"/>
    </source>
</evidence>
<dbReference type="InterPro" id="IPR045042">
    <property type="entry name" value="YnaI-like"/>
</dbReference>
<protein>
    <submittedName>
        <fullName evidence="12">Mechanosensitive ion channel family protein</fullName>
    </submittedName>
    <submittedName>
        <fullName evidence="11">Mechanosensitive ion channel protein</fullName>
    </submittedName>
</protein>
<feature type="transmembrane region" description="Helical" evidence="7">
    <location>
        <begin position="6"/>
        <end position="28"/>
    </location>
</feature>
<organism evidence="11 13">
    <name type="scientific">Anaerobacillus isosaccharinicus</name>
    <dbReference type="NCBI Taxonomy" id="1532552"/>
    <lineage>
        <taxon>Bacteria</taxon>
        <taxon>Bacillati</taxon>
        <taxon>Bacillota</taxon>
        <taxon>Bacilli</taxon>
        <taxon>Bacillales</taxon>
        <taxon>Bacillaceae</taxon>
        <taxon>Anaerobacillus</taxon>
    </lineage>
</organism>
<dbReference type="InterPro" id="IPR023408">
    <property type="entry name" value="MscS_beta-dom_sf"/>
</dbReference>
<dbReference type="Gene3D" id="3.30.70.100">
    <property type="match status" value="1"/>
</dbReference>
<evidence type="ECO:0000259" key="8">
    <source>
        <dbReference type="Pfam" id="PF00924"/>
    </source>
</evidence>
<dbReference type="PANTHER" id="PTHR43634:SF2">
    <property type="entry name" value="LOW CONDUCTANCE MECHANOSENSITIVE CHANNEL YNAI"/>
    <property type="match status" value="1"/>
</dbReference>
<keyword evidence="3" id="KW-1003">Cell membrane</keyword>
<evidence type="ECO:0000256" key="4">
    <source>
        <dbReference type="ARBA" id="ARBA00022692"/>
    </source>
</evidence>
<comment type="subcellular location">
    <subcellularLocation>
        <location evidence="1">Cell membrane</location>
        <topology evidence="1">Multi-pass membrane protein</topology>
    </subcellularLocation>
</comment>
<name>A0A1S2KVB8_9BACI</name>
<dbReference type="Proteomes" id="UP000180175">
    <property type="component" value="Chromosome"/>
</dbReference>
<evidence type="ECO:0000313" key="12">
    <source>
        <dbReference type="EMBL" id="QOY33849.1"/>
    </source>
</evidence>
<reference evidence="12 13" key="2">
    <citation type="journal article" date="2017" name="Genome Announc.">
        <title>Draft Genome Sequences of Four Alkaliphilic Bacteria Belonging to the Anaerobacillus Genus.</title>
        <authorList>
            <person name="Bassil N.M."/>
            <person name="Lloyd J.R."/>
        </authorList>
    </citation>
    <scope>NUCLEOTIDE SEQUENCE [LARGE SCALE GENOMIC DNA]</scope>
    <source>
        <strain evidence="12 13">NB2006</strain>
    </source>
</reference>
<dbReference type="Gene3D" id="1.10.287.1260">
    <property type="match status" value="1"/>
</dbReference>
<feature type="transmembrane region" description="Helical" evidence="7">
    <location>
        <begin position="131"/>
        <end position="153"/>
    </location>
</feature>
<evidence type="ECO:0000259" key="9">
    <source>
        <dbReference type="Pfam" id="PF21082"/>
    </source>
</evidence>
<dbReference type="InterPro" id="IPR049278">
    <property type="entry name" value="MS_channel_C"/>
</dbReference>
<dbReference type="InterPro" id="IPR049142">
    <property type="entry name" value="MS_channel_1st"/>
</dbReference>
<evidence type="ECO:0000259" key="10">
    <source>
        <dbReference type="Pfam" id="PF21088"/>
    </source>
</evidence>